<dbReference type="PROSITE" id="PS50042">
    <property type="entry name" value="CNMP_BINDING_3"/>
    <property type="match status" value="1"/>
</dbReference>
<reference evidence="2 3" key="1">
    <citation type="submission" date="2019-05" db="EMBL/GenBank/DDBJ databases">
        <title>Microbulbifer harenosus sp. nov., an alginate-degrading bacterium isolated from coastal sand.</title>
        <authorList>
            <person name="Huang H."/>
            <person name="Mo K."/>
            <person name="Bao S."/>
        </authorList>
    </citation>
    <scope>NUCLEOTIDE SEQUENCE [LARGE SCALE GENOMIC DNA]</scope>
    <source>
        <strain evidence="2 3">HB161719</strain>
    </source>
</reference>
<comment type="caution">
    <text evidence="2">The sequence shown here is derived from an EMBL/GenBank/DDBJ whole genome shotgun (WGS) entry which is preliminary data.</text>
</comment>
<proteinExistence type="predicted"/>
<protein>
    <submittedName>
        <fullName evidence="2">Cyclic nucleotide-binding domain-containing protein</fullName>
    </submittedName>
</protein>
<gene>
    <name evidence="2" type="ORF">FDY93_13695</name>
</gene>
<dbReference type="InterPro" id="IPR018490">
    <property type="entry name" value="cNMP-bd_dom_sf"/>
</dbReference>
<sequence length="163" mass="18173">MQLMAGDLAIEKLGLEHLREAAALGALTDQAIRYLMEKGKIHTLRKDDVLIESGSPSGSFFIVLKGALAYYQTLDNGSLEYIYDFHFGEAIGFVSMIALTPWPGTTISKDDSLVLEINSDLFYQLHCEMPLDFGVLLINLSRELARKILNLIQMVGELKRNGH</sequence>
<evidence type="ECO:0000313" key="2">
    <source>
        <dbReference type="EMBL" id="TLM76428.1"/>
    </source>
</evidence>
<dbReference type="RefSeq" id="WP_138236313.1">
    <property type="nucleotide sequence ID" value="NZ_CP185860.1"/>
</dbReference>
<dbReference type="Gene3D" id="2.60.120.10">
    <property type="entry name" value="Jelly Rolls"/>
    <property type="match status" value="1"/>
</dbReference>
<name>A0ABY2UL22_9GAMM</name>
<dbReference type="InterPro" id="IPR000595">
    <property type="entry name" value="cNMP-bd_dom"/>
</dbReference>
<feature type="domain" description="Cyclic nucleotide-binding" evidence="1">
    <location>
        <begin position="23"/>
        <end position="125"/>
    </location>
</feature>
<accession>A0ABY2UL22</accession>
<dbReference type="CDD" id="cd00038">
    <property type="entry name" value="CAP_ED"/>
    <property type="match status" value="1"/>
</dbReference>
<dbReference type="Proteomes" id="UP000306791">
    <property type="component" value="Unassembled WGS sequence"/>
</dbReference>
<dbReference type="Pfam" id="PF00027">
    <property type="entry name" value="cNMP_binding"/>
    <property type="match status" value="1"/>
</dbReference>
<dbReference type="EMBL" id="VANI01000014">
    <property type="protein sequence ID" value="TLM76428.1"/>
    <property type="molecule type" value="Genomic_DNA"/>
</dbReference>
<evidence type="ECO:0000259" key="1">
    <source>
        <dbReference type="PROSITE" id="PS50042"/>
    </source>
</evidence>
<organism evidence="2 3">
    <name type="scientific">Microbulbifer harenosus</name>
    <dbReference type="NCBI Taxonomy" id="2576840"/>
    <lineage>
        <taxon>Bacteria</taxon>
        <taxon>Pseudomonadati</taxon>
        <taxon>Pseudomonadota</taxon>
        <taxon>Gammaproteobacteria</taxon>
        <taxon>Cellvibrionales</taxon>
        <taxon>Microbulbiferaceae</taxon>
        <taxon>Microbulbifer</taxon>
    </lineage>
</organism>
<keyword evidence="3" id="KW-1185">Reference proteome</keyword>
<dbReference type="InterPro" id="IPR014710">
    <property type="entry name" value="RmlC-like_jellyroll"/>
</dbReference>
<dbReference type="SUPFAM" id="SSF51206">
    <property type="entry name" value="cAMP-binding domain-like"/>
    <property type="match status" value="1"/>
</dbReference>
<evidence type="ECO:0000313" key="3">
    <source>
        <dbReference type="Proteomes" id="UP000306791"/>
    </source>
</evidence>